<dbReference type="PANTHER" id="PTHR47763:SF1">
    <property type="entry name" value="DUF659 DOMAIN-CONTAINING PROTEIN"/>
    <property type="match status" value="1"/>
</dbReference>
<dbReference type="PANTHER" id="PTHR47763">
    <property type="entry name" value="ALPHA-PROTEIN KINASE VWKA"/>
    <property type="match status" value="1"/>
</dbReference>
<dbReference type="EMBL" id="CAJOBS010000169">
    <property type="protein sequence ID" value="CAF4513546.1"/>
    <property type="molecule type" value="Genomic_DNA"/>
</dbReference>
<dbReference type="InterPro" id="IPR036465">
    <property type="entry name" value="vWFA_dom_sf"/>
</dbReference>
<comment type="subcellular location">
    <subcellularLocation>
        <location evidence="1">Secreted</location>
    </subcellularLocation>
</comment>
<dbReference type="InterPro" id="IPR014018">
    <property type="entry name" value="SecA_motor_DEAD"/>
</dbReference>
<reference evidence="5" key="1">
    <citation type="submission" date="2021-02" db="EMBL/GenBank/DDBJ databases">
        <authorList>
            <person name="Nowell W R."/>
        </authorList>
    </citation>
    <scope>NUCLEOTIDE SEQUENCE</scope>
</reference>
<feature type="domain" description="SecA family profile" evidence="4">
    <location>
        <begin position="1"/>
        <end position="196"/>
    </location>
</feature>
<evidence type="ECO:0000313" key="6">
    <source>
        <dbReference type="Proteomes" id="UP000663838"/>
    </source>
</evidence>
<name>A0A820WBQ9_9BILA</name>
<dbReference type="InterPro" id="IPR027417">
    <property type="entry name" value="P-loop_NTPase"/>
</dbReference>
<keyword evidence="3" id="KW-0732">Signal</keyword>
<dbReference type="SUPFAM" id="SSF52540">
    <property type="entry name" value="P-loop containing nucleoside triphosphate hydrolases"/>
    <property type="match status" value="1"/>
</dbReference>
<comment type="caution">
    <text evidence="5">The sequence shown here is derived from an EMBL/GenBank/DDBJ whole genome shotgun (WGS) entry which is preliminary data.</text>
</comment>
<dbReference type="GO" id="GO:0004674">
    <property type="term" value="F:protein serine/threonine kinase activity"/>
    <property type="evidence" value="ECO:0007669"/>
    <property type="project" value="TreeGrafter"/>
</dbReference>
<evidence type="ECO:0000256" key="1">
    <source>
        <dbReference type="ARBA" id="ARBA00004613"/>
    </source>
</evidence>
<evidence type="ECO:0000256" key="2">
    <source>
        <dbReference type="ARBA" id="ARBA00022525"/>
    </source>
</evidence>
<proteinExistence type="predicted"/>
<keyword evidence="2" id="KW-0964">Secreted</keyword>
<evidence type="ECO:0000256" key="3">
    <source>
        <dbReference type="ARBA" id="ARBA00022729"/>
    </source>
</evidence>
<dbReference type="AlphaFoldDB" id="A0A820WBQ9"/>
<dbReference type="InterPro" id="IPR052969">
    <property type="entry name" value="Thr-specific_kinase-like"/>
</dbReference>
<dbReference type="PROSITE" id="PS51196">
    <property type="entry name" value="SECA_MOTOR_DEAD"/>
    <property type="match status" value="1"/>
</dbReference>
<dbReference type="Gene3D" id="3.40.50.300">
    <property type="entry name" value="P-loop containing nucleotide triphosphate hydrolases"/>
    <property type="match status" value="1"/>
</dbReference>
<dbReference type="Pfam" id="PF25106">
    <property type="entry name" value="VWA_4"/>
    <property type="match status" value="1"/>
</dbReference>
<dbReference type="Gene3D" id="3.40.50.410">
    <property type="entry name" value="von Willebrand factor, type A domain"/>
    <property type="match status" value="1"/>
</dbReference>
<sequence length="494" mass="55468">MAIDRITAVEAEIDRLTTEINRRKALYGNDILSDAEYKDWLTDIGLVFVFKIDLQKLNQGEPKKLITFYNSSELSSIKHDVQIITETVSVKERELCIKRAATVGKVTLLTRTFGRGTDFICRNQQLLLNGGIHVLQTFFSEELSEEYQIMGRGARQGDRGSYRMILSDKDLEWVLGASWEEELPKIVGTTLYQTLNEARNLHYESKCGAKGVGIAQCKREHKDSKDFMAALSSGNIVAVKEFLKKQNQGANLIAASSRTVLLMDATGSMSSLLTAAKETVCTMFERASTVLQEKGLPNDAFQMQFAVYRDYDCKKDGVLQSSSWETKPTSLRSFMTKITAMGGDDYEEAIEIGLWHAVQQSEQPEGISQVILIGDAPAKDHSAIKRDRQTNGSEAYWSETKYTTPTHYTNELNKLKDKNIPVHAFYLHDGARNNFQKIASETSGRCERLDIYSSEGAELLTHFVTEEVLRKAGGDQGDSIVELYRAKYVKSFTS</sequence>
<organism evidence="5 6">
    <name type="scientific">Rotaria socialis</name>
    <dbReference type="NCBI Taxonomy" id="392032"/>
    <lineage>
        <taxon>Eukaryota</taxon>
        <taxon>Metazoa</taxon>
        <taxon>Spiralia</taxon>
        <taxon>Gnathifera</taxon>
        <taxon>Rotifera</taxon>
        <taxon>Eurotatoria</taxon>
        <taxon>Bdelloidea</taxon>
        <taxon>Philodinida</taxon>
        <taxon>Philodinidae</taxon>
        <taxon>Rotaria</taxon>
    </lineage>
</organism>
<dbReference type="Proteomes" id="UP000663838">
    <property type="component" value="Unassembled WGS sequence"/>
</dbReference>
<evidence type="ECO:0000259" key="4">
    <source>
        <dbReference type="PROSITE" id="PS51196"/>
    </source>
</evidence>
<gene>
    <name evidence="5" type="ORF">TOA249_LOCUS4449</name>
</gene>
<protein>
    <recommendedName>
        <fullName evidence="4">SecA family profile domain-containing protein</fullName>
    </recommendedName>
</protein>
<dbReference type="InterPro" id="IPR056861">
    <property type="entry name" value="HMCN1-like_VWA"/>
</dbReference>
<accession>A0A820WBQ9</accession>
<dbReference type="SUPFAM" id="SSF53300">
    <property type="entry name" value="vWA-like"/>
    <property type="match status" value="1"/>
</dbReference>
<dbReference type="GO" id="GO:0005737">
    <property type="term" value="C:cytoplasm"/>
    <property type="evidence" value="ECO:0007669"/>
    <property type="project" value="TreeGrafter"/>
</dbReference>
<evidence type="ECO:0000313" key="5">
    <source>
        <dbReference type="EMBL" id="CAF4513546.1"/>
    </source>
</evidence>